<dbReference type="EMBL" id="JAAZSQ010000018">
    <property type="protein sequence ID" value="NKX56053.1"/>
    <property type="molecule type" value="Genomic_DNA"/>
</dbReference>
<evidence type="ECO:0000313" key="3">
    <source>
        <dbReference type="Proteomes" id="UP000544090"/>
    </source>
</evidence>
<name>A0A7X6HF79_9MICC</name>
<dbReference type="Proteomes" id="UP000544090">
    <property type="component" value="Unassembled WGS sequence"/>
</dbReference>
<organism evidence="2 3">
    <name type="scientific">Arthrobacter mobilis</name>
    <dbReference type="NCBI Taxonomy" id="2724944"/>
    <lineage>
        <taxon>Bacteria</taxon>
        <taxon>Bacillati</taxon>
        <taxon>Actinomycetota</taxon>
        <taxon>Actinomycetes</taxon>
        <taxon>Micrococcales</taxon>
        <taxon>Micrococcaceae</taxon>
        <taxon>Arthrobacter</taxon>
    </lineage>
</organism>
<gene>
    <name evidence="2" type="ORF">HGG74_16240</name>
</gene>
<feature type="region of interest" description="Disordered" evidence="1">
    <location>
        <begin position="65"/>
        <end position="84"/>
    </location>
</feature>
<dbReference type="RefSeq" id="WP_168488022.1">
    <property type="nucleotide sequence ID" value="NZ_JAAZSQ010000018.1"/>
</dbReference>
<sequence length="84" mass="8492">MSVFDQLKGKASGLKDKAEHLVGGNAGRLKGAVGHVGGFIDQKTGGKYAGRVGSLQAKAAELIDKADRKHRNGPAAPSGGNPAV</sequence>
<comment type="caution">
    <text evidence="2">The sequence shown here is derived from an EMBL/GenBank/DDBJ whole genome shotgun (WGS) entry which is preliminary data.</text>
</comment>
<accession>A0A7X6HF79</accession>
<dbReference type="AlphaFoldDB" id="A0A7X6HF79"/>
<evidence type="ECO:0000256" key="1">
    <source>
        <dbReference type="SAM" id="MobiDB-lite"/>
    </source>
</evidence>
<keyword evidence="3" id="KW-1185">Reference proteome</keyword>
<reference evidence="2 3" key="1">
    <citation type="submission" date="2020-04" db="EMBL/GenBank/DDBJ databases">
        <title>Arthrobacter sp. nov.</title>
        <authorList>
            <person name="Liu S."/>
        </authorList>
    </citation>
    <scope>NUCLEOTIDE SEQUENCE [LARGE SCALE GENOMIC DNA]</scope>
    <source>
        <strain evidence="2 3">E918</strain>
    </source>
</reference>
<dbReference type="InterPro" id="IPR028037">
    <property type="entry name" value="Antitoxin_Rv0909/MT0933"/>
</dbReference>
<protein>
    <submittedName>
        <fullName evidence="2">Antitoxin</fullName>
    </submittedName>
</protein>
<evidence type="ECO:0000313" key="2">
    <source>
        <dbReference type="EMBL" id="NKX56053.1"/>
    </source>
</evidence>
<proteinExistence type="predicted"/>
<dbReference type="Pfam" id="PF14013">
    <property type="entry name" value="MT0933_antitox"/>
    <property type="match status" value="1"/>
</dbReference>